<feature type="region of interest" description="Disordered" evidence="1">
    <location>
        <begin position="46"/>
        <end position="76"/>
    </location>
</feature>
<organism evidence="2 3">
    <name type="scientific">Laccaria amethystina LaAM-08-1</name>
    <dbReference type="NCBI Taxonomy" id="1095629"/>
    <lineage>
        <taxon>Eukaryota</taxon>
        <taxon>Fungi</taxon>
        <taxon>Dikarya</taxon>
        <taxon>Basidiomycota</taxon>
        <taxon>Agaricomycotina</taxon>
        <taxon>Agaricomycetes</taxon>
        <taxon>Agaricomycetidae</taxon>
        <taxon>Agaricales</taxon>
        <taxon>Agaricineae</taxon>
        <taxon>Hydnangiaceae</taxon>
        <taxon>Laccaria</taxon>
    </lineage>
</organism>
<dbReference type="AlphaFoldDB" id="A0A0C9Y2W4"/>
<evidence type="ECO:0000313" key="3">
    <source>
        <dbReference type="Proteomes" id="UP000054477"/>
    </source>
</evidence>
<keyword evidence="3" id="KW-1185">Reference proteome</keyword>
<evidence type="ECO:0000313" key="2">
    <source>
        <dbReference type="EMBL" id="KIK02423.1"/>
    </source>
</evidence>
<feature type="region of interest" description="Disordered" evidence="1">
    <location>
        <begin position="87"/>
        <end position="106"/>
    </location>
</feature>
<dbReference type="OrthoDB" id="10570841at2759"/>
<reference evidence="2 3" key="1">
    <citation type="submission" date="2014-04" db="EMBL/GenBank/DDBJ databases">
        <authorList>
            <consortium name="DOE Joint Genome Institute"/>
            <person name="Kuo A."/>
            <person name="Kohler A."/>
            <person name="Nagy L.G."/>
            <person name="Floudas D."/>
            <person name="Copeland A."/>
            <person name="Barry K.W."/>
            <person name="Cichocki N."/>
            <person name="Veneault-Fourrey C."/>
            <person name="LaButti K."/>
            <person name="Lindquist E.A."/>
            <person name="Lipzen A."/>
            <person name="Lundell T."/>
            <person name="Morin E."/>
            <person name="Murat C."/>
            <person name="Sun H."/>
            <person name="Tunlid A."/>
            <person name="Henrissat B."/>
            <person name="Grigoriev I.V."/>
            <person name="Hibbett D.S."/>
            <person name="Martin F."/>
            <person name="Nordberg H.P."/>
            <person name="Cantor M.N."/>
            <person name="Hua S.X."/>
        </authorList>
    </citation>
    <scope>NUCLEOTIDE SEQUENCE [LARGE SCALE GENOMIC DNA]</scope>
    <source>
        <strain evidence="2 3">LaAM-08-1</strain>
    </source>
</reference>
<sequence length="221" mass="23550">MTNFLDMASAACDLCLTPTLGEQQLSAQCLLSLALIDMAKDSSQSSKQSKFSSRFNISRQPISPAPSEQSQGYPSKSRSLLLKLFSKSPSTTPNQTTSSLPLVSSTVDSRGKTALESSIATTPSGYVALAPLPEARTPASFSVVQDQPKSSAQQAKPTTTSPDQSHGLASKPPENRQTAPKPGSEVARDRRRKPSQGGSWTCEADCRDPTGLAWFFTLLTP</sequence>
<dbReference type="Proteomes" id="UP000054477">
    <property type="component" value="Unassembled WGS sequence"/>
</dbReference>
<dbReference type="HOGENOM" id="CLU_1517958_0_0_1"/>
<reference evidence="3" key="2">
    <citation type="submission" date="2015-01" db="EMBL/GenBank/DDBJ databases">
        <title>Evolutionary Origins and Diversification of the Mycorrhizal Mutualists.</title>
        <authorList>
            <consortium name="DOE Joint Genome Institute"/>
            <consortium name="Mycorrhizal Genomics Consortium"/>
            <person name="Kohler A."/>
            <person name="Kuo A."/>
            <person name="Nagy L.G."/>
            <person name="Floudas D."/>
            <person name="Copeland A."/>
            <person name="Barry K.W."/>
            <person name="Cichocki N."/>
            <person name="Veneault-Fourrey C."/>
            <person name="LaButti K."/>
            <person name="Lindquist E.A."/>
            <person name="Lipzen A."/>
            <person name="Lundell T."/>
            <person name="Morin E."/>
            <person name="Murat C."/>
            <person name="Riley R."/>
            <person name="Ohm R."/>
            <person name="Sun H."/>
            <person name="Tunlid A."/>
            <person name="Henrissat B."/>
            <person name="Grigoriev I.V."/>
            <person name="Hibbett D.S."/>
            <person name="Martin F."/>
        </authorList>
    </citation>
    <scope>NUCLEOTIDE SEQUENCE [LARGE SCALE GENOMIC DNA]</scope>
    <source>
        <strain evidence="3">LaAM-08-1</strain>
    </source>
</reference>
<feature type="compositionally biased region" description="Polar residues" evidence="1">
    <location>
        <begin position="139"/>
        <end position="164"/>
    </location>
</feature>
<evidence type="ECO:0000256" key="1">
    <source>
        <dbReference type="SAM" id="MobiDB-lite"/>
    </source>
</evidence>
<proteinExistence type="predicted"/>
<gene>
    <name evidence="2" type="ORF">K443DRAFT_521349</name>
</gene>
<feature type="compositionally biased region" description="Polar residues" evidence="1">
    <location>
        <begin position="54"/>
        <end position="74"/>
    </location>
</feature>
<accession>A0A0C9Y2W4</accession>
<feature type="region of interest" description="Disordered" evidence="1">
    <location>
        <begin position="139"/>
        <end position="204"/>
    </location>
</feature>
<dbReference type="EMBL" id="KN838593">
    <property type="protein sequence ID" value="KIK02423.1"/>
    <property type="molecule type" value="Genomic_DNA"/>
</dbReference>
<name>A0A0C9Y2W4_9AGAR</name>
<protein>
    <submittedName>
        <fullName evidence="2">Uncharacterized protein</fullName>
    </submittedName>
</protein>